<dbReference type="RefSeq" id="WP_176269644.1">
    <property type="nucleotide sequence ID" value="NZ_JABVBA010000003.1"/>
</dbReference>
<dbReference type="PROSITE" id="PS51257">
    <property type="entry name" value="PROKAR_LIPOPROTEIN"/>
    <property type="match status" value="1"/>
</dbReference>
<gene>
    <name evidence="1" type="ORF">HV819_04660</name>
</gene>
<organism evidence="1 2">
    <name type="scientific">Anaerococcus faecalis</name>
    <dbReference type="NCBI Taxonomy" id="2742993"/>
    <lineage>
        <taxon>Bacteria</taxon>
        <taxon>Bacillati</taxon>
        <taxon>Bacillota</taxon>
        <taxon>Tissierellia</taxon>
        <taxon>Tissierellales</taxon>
        <taxon>Peptoniphilaceae</taxon>
        <taxon>Anaerococcus</taxon>
    </lineage>
</organism>
<accession>A0ABX2N9B1</accession>
<sequence length="281" mass="32198">MRKHTILLCLLSLYFLFTSCQKPSESSLKNGDKETIKEKVNIKYVGKEKTFENTNKKKSFEQKYGKGRKSPSINLDEAVGNLVSAKIANIDLGLSLLPSTENSGSYSIFVNYEDKNNNLGLDEEKIEIGPIFDEDKSYSLISFYKMTSPSGDILIISQVQISDDFQYSKYSIYNKYLNMMDYAYFYNSNQNIYPTSIRSDAILDEAEDIEDGDINIATKMRVKEEDKYLKDLFKTYNIENISKKANIENSEMVIANFTKESDKIIKILSIEKLKNGKFAIK</sequence>
<keyword evidence="2" id="KW-1185">Reference proteome</keyword>
<evidence type="ECO:0000313" key="1">
    <source>
        <dbReference type="EMBL" id="NVF11285.1"/>
    </source>
</evidence>
<evidence type="ECO:0008006" key="3">
    <source>
        <dbReference type="Google" id="ProtNLM"/>
    </source>
</evidence>
<dbReference type="Proteomes" id="UP000540919">
    <property type="component" value="Unassembled WGS sequence"/>
</dbReference>
<reference evidence="1 2" key="1">
    <citation type="submission" date="2020-06" db="EMBL/GenBank/DDBJ databases">
        <title>Anaerococcus sp. nov., isolated form swine feces.</title>
        <authorList>
            <person name="Yu S."/>
        </authorList>
    </citation>
    <scope>NUCLEOTIDE SEQUENCE [LARGE SCALE GENOMIC DNA]</scope>
    <source>
        <strain evidence="1 2">AGMB00486</strain>
    </source>
</reference>
<dbReference type="EMBL" id="JABVBA010000003">
    <property type="protein sequence ID" value="NVF11285.1"/>
    <property type="molecule type" value="Genomic_DNA"/>
</dbReference>
<name>A0ABX2N9B1_9FIRM</name>
<comment type="caution">
    <text evidence="1">The sequence shown here is derived from an EMBL/GenBank/DDBJ whole genome shotgun (WGS) entry which is preliminary data.</text>
</comment>
<proteinExistence type="predicted"/>
<evidence type="ECO:0000313" key="2">
    <source>
        <dbReference type="Proteomes" id="UP000540919"/>
    </source>
</evidence>
<protein>
    <recommendedName>
        <fullName evidence="3">Lipoprotein</fullName>
    </recommendedName>
</protein>